<feature type="region of interest" description="Disordered" evidence="1">
    <location>
        <begin position="1"/>
        <end position="89"/>
    </location>
</feature>
<name>L1KX64_9ACTN</name>
<evidence type="ECO:0000313" key="3">
    <source>
        <dbReference type="Proteomes" id="UP000010411"/>
    </source>
</evidence>
<evidence type="ECO:0000313" key="2">
    <source>
        <dbReference type="EMBL" id="EKX65197.1"/>
    </source>
</evidence>
<organism evidence="2 3">
    <name type="scientific">Streptomyces ipomoeae 91-03</name>
    <dbReference type="NCBI Taxonomy" id="698759"/>
    <lineage>
        <taxon>Bacteria</taxon>
        <taxon>Bacillati</taxon>
        <taxon>Actinomycetota</taxon>
        <taxon>Actinomycetes</taxon>
        <taxon>Kitasatosporales</taxon>
        <taxon>Streptomycetaceae</taxon>
        <taxon>Streptomyces</taxon>
    </lineage>
</organism>
<dbReference type="Proteomes" id="UP000010411">
    <property type="component" value="Unassembled WGS sequence"/>
</dbReference>
<dbReference type="AlphaFoldDB" id="L1KX64"/>
<reference evidence="2 3" key="1">
    <citation type="submission" date="2012-11" db="EMBL/GenBank/DDBJ databases">
        <authorList>
            <person name="Huguet-Tapia J.C."/>
            <person name="Durkin A.S."/>
            <person name="Pettis G.S."/>
            <person name="Badger J.H."/>
        </authorList>
    </citation>
    <scope>NUCLEOTIDE SEQUENCE [LARGE SCALE GENOMIC DNA]</scope>
    <source>
        <strain evidence="2 3">91-03</strain>
    </source>
</reference>
<gene>
    <name evidence="2" type="ORF">STRIP9103_05243</name>
</gene>
<accession>L1KX64</accession>
<evidence type="ECO:0000256" key="1">
    <source>
        <dbReference type="SAM" id="MobiDB-lite"/>
    </source>
</evidence>
<feature type="compositionally biased region" description="Basic and acidic residues" evidence="1">
    <location>
        <begin position="1"/>
        <end position="15"/>
    </location>
</feature>
<keyword evidence="3" id="KW-1185">Reference proteome</keyword>
<dbReference type="EMBL" id="AEJC01000303">
    <property type="protein sequence ID" value="EKX65197.1"/>
    <property type="molecule type" value="Genomic_DNA"/>
</dbReference>
<proteinExistence type="predicted"/>
<sequence>MADVGKEAPGADHFHTWCQPPLLRGGGRLGERRGISHGRESAACPAHRRVDAPIKAPGRVSAESVVQPVLTGRRSRGVRSRRRADSGDP</sequence>
<protein>
    <submittedName>
        <fullName evidence="2">Uncharacterized protein</fullName>
    </submittedName>
</protein>
<feature type="compositionally biased region" description="Basic residues" evidence="1">
    <location>
        <begin position="73"/>
        <end position="82"/>
    </location>
</feature>
<feature type="compositionally biased region" description="Basic and acidic residues" evidence="1">
    <location>
        <begin position="29"/>
        <end position="40"/>
    </location>
</feature>
<comment type="caution">
    <text evidence="2">The sequence shown here is derived from an EMBL/GenBank/DDBJ whole genome shotgun (WGS) entry which is preliminary data.</text>
</comment>